<dbReference type="EMBL" id="CADCTO010000593">
    <property type="protein sequence ID" value="CAA9290109.1"/>
    <property type="molecule type" value="Genomic_DNA"/>
</dbReference>
<gene>
    <name evidence="4" type="ORF">AVDCRST_MAG63-4271</name>
</gene>
<feature type="domain" description="DAHP synthase ferredoxin-like" evidence="3">
    <location>
        <begin position="1"/>
        <end position="68"/>
    </location>
</feature>
<dbReference type="GO" id="GO:0003849">
    <property type="term" value="F:3-deoxy-7-phosphoheptulonate synthase activity"/>
    <property type="evidence" value="ECO:0007669"/>
    <property type="project" value="UniProtKB-EC"/>
</dbReference>
<dbReference type="InterPro" id="IPR006268">
    <property type="entry name" value="DAHP_syn_2"/>
</dbReference>
<dbReference type="EC" id="2.5.1.54" evidence="4"/>
<sequence>MIVVLHPESTPAQVEEASAFLAERGYTVHPIRGAERTVIAAAGGALADEPGASEQLLALAFVETVHLIDKPYKLAARAYRKEPTVIDVRGVSIGGENVVIMAGPCTVESREQLLETAREVKRLGATVLRGGAYKPSTSPYSFQGMGIEGLKLLAEAREETGLPVITEVMDLRNVELVCQYADILQIGTRNMQNYDLLREVGNVRTPVCLKRGMSAKIEEWLQAAEYILTRGNPNVMLCERGIRTFETYTRNTLDLSAVPAAKELSHLPVIVDPSQGTGRASLVQSLCRGAVAVGADALLIEVHPHPERALKDGPQQVTPELFARLMDEIRPIARAVGRTL</sequence>
<dbReference type="Pfam" id="PF18152">
    <property type="entry name" value="DAHP_snth_FXD"/>
    <property type="match status" value="1"/>
</dbReference>
<evidence type="ECO:0000313" key="4">
    <source>
        <dbReference type="EMBL" id="CAA9290109.1"/>
    </source>
</evidence>
<evidence type="ECO:0000259" key="2">
    <source>
        <dbReference type="Pfam" id="PF00793"/>
    </source>
</evidence>
<evidence type="ECO:0000256" key="1">
    <source>
        <dbReference type="ARBA" id="ARBA00022679"/>
    </source>
</evidence>
<dbReference type="InterPro" id="IPR041071">
    <property type="entry name" value="DAHP_snth_FXD"/>
</dbReference>
<dbReference type="InterPro" id="IPR052899">
    <property type="entry name" value="Class-I_DAHP_synthase"/>
</dbReference>
<organism evidence="4">
    <name type="scientific">uncultured Armatimonadetes bacterium</name>
    <dbReference type="NCBI Taxonomy" id="157466"/>
    <lineage>
        <taxon>Bacteria</taxon>
        <taxon>Bacillati</taxon>
        <taxon>Armatimonadota</taxon>
        <taxon>environmental samples</taxon>
    </lineage>
</organism>
<dbReference type="Gene3D" id="3.20.20.70">
    <property type="entry name" value="Aldolase class I"/>
    <property type="match status" value="1"/>
</dbReference>
<accession>A0A6J4JXL0</accession>
<dbReference type="InterPro" id="IPR006218">
    <property type="entry name" value="DAHP1/KDSA"/>
</dbReference>
<feature type="domain" description="DAHP synthetase I/KDSA" evidence="2">
    <location>
        <begin position="90"/>
        <end position="328"/>
    </location>
</feature>
<reference evidence="4" key="1">
    <citation type="submission" date="2020-02" db="EMBL/GenBank/DDBJ databases">
        <authorList>
            <person name="Meier V. D."/>
        </authorList>
    </citation>
    <scope>NUCLEOTIDE SEQUENCE</scope>
    <source>
        <strain evidence="4">AVDCRST_MAG63</strain>
    </source>
</reference>
<dbReference type="SUPFAM" id="SSF51569">
    <property type="entry name" value="Aldolase"/>
    <property type="match status" value="1"/>
</dbReference>
<dbReference type="GO" id="GO:0009073">
    <property type="term" value="P:aromatic amino acid family biosynthetic process"/>
    <property type="evidence" value="ECO:0007669"/>
    <property type="project" value="InterPro"/>
</dbReference>
<protein>
    <submittedName>
        <fullName evidence="4">2-keto-3-deoxy-D-arabino-heptulosonate-7-phosphat e synthase I beta</fullName>
        <ecNumber evidence="4">2.5.1.54</ecNumber>
    </submittedName>
</protein>
<keyword evidence="1 4" id="KW-0808">Transferase</keyword>
<proteinExistence type="predicted"/>
<name>A0A6J4JXL0_9BACT</name>
<dbReference type="NCBIfam" id="TIGR01361">
    <property type="entry name" value="DAHP_synth_Bsub"/>
    <property type="match status" value="1"/>
</dbReference>
<dbReference type="GO" id="GO:0016832">
    <property type="term" value="F:aldehyde-lyase activity"/>
    <property type="evidence" value="ECO:0007669"/>
    <property type="project" value="InterPro"/>
</dbReference>
<dbReference type="PANTHER" id="PTHR43018">
    <property type="entry name" value="PHOSPHO-2-DEHYDRO-3-DEOXYHEPTONATE ALDOLASE"/>
    <property type="match status" value="1"/>
</dbReference>
<dbReference type="AlphaFoldDB" id="A0A6J4JXL0"/>
<dbReference type="Pfam" id="PF00793">
    <property type="entry name" value="DAHP_synth_1"/>
    <property type="match status" value="1"/>
</dbReference>
<dbReference type="Gene3D" id="3.30.70.1140">
    <property type="entry name" value="Phospho-2-dehydro-3-deoxyheptonate aldolase, domain 1"/>
    <property type="match status" value="1"/>
</dbReference>
<dbReference type="NCBIfam" id="NF006421">
    <property type="entry name" value="PRK08673.1"/>
    <property type="match status" value="1"/>
</dbReference>
<evidence type="ECO:0000259" key="3">
    <source>
        <dbReference type="Pfam" id="PF18152"/>
    </source>
</evidence>
<dbReference type="NCBIfam" id="NF009239">
    <property type="entry name" value="PRK12595.1"/>
    <property type="match status" value="1"/>
</dbReference>
<dbReference type="InterPro" id="IPR013785">
    <property type="entry name" value="Aldolase_TIM"/>
</dbReference>
<dbReference type="PANTHER" id="PTHR43018:SF1">
    <property type="entry name" value="PROTEIN AROA(G)"/>
    <property type="match status" value="1"/>
</dbReference>